<dbReference type="SUPFAM" id="SSF52200">
    <property type="entry name" value="Toll/Interleukin receptor TIR domain"/>
    <property type="match status" value="1"/>
</dbReference>
<keyword evidence="6" id="KW-0732">Signal</keyword>
<dbReference type="Proteomes" id="UP000694523">
    <property type="component" value="Unplaced"/>
</dbReference>
<keyword evidence="3" id="KW-0399">Innate immunity</keyword>
<keyword evidence="12" id="KW-0325">Glycoprotein</keyword>
<evidence type="ECO:0000256" key="1">
    <source>
        <dbReference type="ARBA" id="ARBA00004479"/>
    </source>
</evidence>
<evidence type="ECO:0000256" key="2">
    <source>
        <dbReference type="ARBA" id="ARBA00009634"/>
    </source>
</evidence>
<dbReference type="FunFam" id="3.40.50.10140:FF:000001">
    <property type="entry name" value="Toll-like receptor 2"/>
    <property type="match status" value="1"/>
</dbReference>
<dbReference type="GO" id="GO:0005886">
    <property type="term" value="C:plasma membrane"/>
    <property type="evidence" value="ECO:0007669"/>
    <property type="project" value="TreeGrafter"/>
</dbReference>
<dbReference type="AlphaFoldDB" id="A0A8C6TCU9"/>
<evidence type="ECO:0000256" key="7">
    <source>
        <dbReference type="ARBA" id="ARBA00022737"/>
    </source>
</evidence>
<evidence type="ECO:0000256" key="10">
    <source>
        <dbReference type="ARBA" id="ARBA00023136"/>
    </source>
</evidence>
<evidence type="ECO:0000256" key="4">
    <source>
        <dbReference type="ARBA" id="ARBA00022614"/>
    </source>
</evidence>
<reference evidence="17" key="1">
    <citation type="submission" date="2025-08" db="UniProtKB">
        <authorList>
            <consortium name="Ensembl"/>
        </authorList>
    </citation>
    <scope>IDENTIFICATION</scope>
</reference>
<dbReference type="PANTHER" id="PTHR24365">
    <property type="entry name" value="TOLL-LIKE RECEPTOR"/>
    <property type="match status" value="1"/>
</dbReference>
<keyword evidence="18" id="KW-1185">Reference proteome</keyword>
<keyword evidence="13" id="KW-0395">Inflammatory response</keyword>
<dbReference type="GO" id="GO:0045087">
    <property type="term" value="P:innate immune response"/>
    <property type="evidence" value="ECO:0007669"/>
    <property type="project" value="UniProtKB-KW"/>
</dbReference>
<dbReference type="InterPro" id="IPR032675">
    <property type="entry name" value="LRR_dom_sf"/>
</dbReference>
<dbReference type="PRINTS" id="PR01537">
    <property type="entry name" value="INTRLKN1R1F"/>
</dbReference>
<dbReference type="InterPro" id="IPR001611">
    <property type="entry name" value="Leu-rich_rpt"/>
</dbReference>
<evidence type="ECO:0000256" key="5">
    <source>
        <dbReference type="ARBA" id="ARBA00022692"/>
    </source>
</evidence>
<dbReference type="SMART" id="SM00365">
    <property type="entry name" value="LRR_SD22"/>
    <property type="match status" value="9"/>
</dbReference>
<evidence type="ECO:0000256" key="9">
    <source>
        <dbReference type="ARBA" id="ARBA00022989"/>
    </source>
</evidence>
<evidence type="ECO:0000256" key="13">
    <source>
        <dbReference type="ARBA" id="ARBA00023198"/>
    </source>
</evidence>
<keyword evidence="11" id="KW-0675">Receptor</keyword>
<organism evidence="17 18">
    <name type="scientific">Neogobius melanostomus</name>
    <name type="common">round goby</name>
    <dbReference type="NCBI Taxonomy" id="47308"/>
    <lineage>
        <taxon>Eukaryota</taxon>
        <taxon>Metazoa</taxon>
        <taxon>Chordata</taxon>
        <taxon>Craniata</taxon>
        <taxon>Vertebrata</taxon>
        <taxon>Euteleostomi</taxon>
        <taxon>Actinopterygii</taxon>
        <taxon>Neopterygii</taxon>
        <taxon>Teleostei</taxon>
        <taxon>Neoteleostei</taxon>
        <taxon>Acanthomorphata</taxon>
        <taxon>Gobiaria</taxon>
        <taxon>Gobiiformes</taxon>
        <taxon>Gobioidei</taxon>
        <taxon>Gobiidae</taxon>
        <taxon>Benthophilinae</taxon>
        <taxon>Neogobiini</taxon>
        <taxon>Neogobius</taxon>
    </lineage>
</organism>
<keyword evidence="9 15" id="KW-1133">Transmembrane helix</keyword>
<comment type="subcellular location">
    <subcellularLocation>
        <location evidence="1">Membrane</location>
        <topology evidence="1">Single-pass type I membrane protein</topology>
    </subcellularLocation>
</comment>
<keyword evidence="5 15" id="KW-0812">Transmembrane</keyword>
<feature type="region of interest" description="Disordered" evidence="14">
    <location>
        <begin position="939"/>
        <end position="969"/>
    </location>
</feature>
<dbReference type="SMART" id="SM00369">
    <property type="entry name" value="LRR_TYP"/>
    <property type="match status" value="15"/>
</dbReference>
<feature type="compositionally biased region" description="Basic and acidic residues" evidence="14">
    <location>
        <begin position="947"/>
        <end position="958"/>
    </location>
</feature>
<comment type="similarity">
    <text evidence="2">Belongs to the Toll-like receptor family.</text>
</comment>
<dbReference type="GO" id="GO:0006954">
    <property type="term" value="P:inflammatory response"/>
    <property type="evidence" value="ECO:0007669"/>
    <property type="project" value="UniProtKB-KW"/>
</dbReference>
<dbReference type="Ensembl" id="ENSNMLT00000019946.1">
    <property type="protein sequence ID" value="ENSNMLP00000017734.1"/>
    <property type="gene ID" value="ENSNMLG00000011602.1"/>
</dbReference>
<feature type="domain" description="TIR" evidence="16">
    <location>
        <begin position="788"/>
        <end position="935"/>
    </location>
</feature>
<keyword evidence="10 15" id="KW-0472">Membrane</keyword>
<dbReference type="GO" id="GO:0002224">
    <property type="term" value="P:toll-like receptor signaling pathway"/>
    <property type="evidence" value="ECO:0007669"/>
    <property type="project" value="TreeGrafter"/>
</dbReference>
<accession>A0A8C6TCU9</accession>
<name>A0A8C6TCU9_9GOBI</name>
<keyword evidence="4" id="KW-0433">Leucine-rich repeat</keyword>
<feature type="transmembrane region" description="Helical" evidence="15">
    <location>
        <begin position="734"/>
        <end position="761"/>
    </location>
</feature>
<evidence type="ECO:0000313" key="18">
    <source>
        <dbReference type="Proteomes" id="UP000694523"/>
    </source>
</evidence>
<dbReference type="InterPro" id="IPR003591">
    <property type="entry name" value="Leu-rich_rpt_typical-subtyp"/>
</dbReference>
<dbReference type="Gene3D" id="3.80.10.10">
    <property type="entry name" value="Ribonuclease Inhibitor"/>
    <property type="match status" value="4"/>
</dbReference>
<evidence type="ECO:0000313" key="17">
    <source>
        <dbReference type="Ensembl" id="ENSNMLP00000017734.1"/>
    </source>
</evidence>
<dbReference type="Gene3D" id="3.40.50.10140">
    <property type="entry name" value="Toll/interleukin-1 receptor homology (TIR) domain"/>
    <property type="match status" value="1"/>
</dbReference>
<evidence type="ECO:0000256" key="3">
    <source>
        <dbReference type="ARBA" id="ARBA00022588"/>
    </source>
</evidence>
<evidence type="ECO:0000256" key="12">
    <source>
        <dbReference type="ARBA" id="ARBA00023180"/>
    </source>
</evidence>
<dbReference type="PROSITE" id="PS51450">
    <property type="entry name" value="LRR"/>
    <property type="match status" value="6"/>
</dbReference>
<dbReference type="SUPFAM" id="SSF52058">
    <property type="entry name" value="L domain-like"/>
    <property type="match status" value="2"/>
</dbReference>
<dbReference type="SMART" id="SM00255">
    <property type="entry name" value="TIR"/>
    <property type="match status" value="1"/>
</dbReference>
<reference evidence="17" key="2">
    <citation type="submission" date="2025-09" db="UniProtKB">
        <authorList>
            <consortium name="Ensembl"/>
        </authorList>
    </citation>
    <scope>IDENTIFICATION</scope>
</reference>
<sequence length="969" mass="111837">MKVSDEEVKALQNWMCILGMRNKLLTVALVLHAAQLVTTYSFKNCNTAHSENKTFICHRRREENVSAIVSDLPSSAINLRICFNYIEHIPNQSFTHLPNLTQLSLDQNNISTLDERAFQNLQQLQMLNLTLNSISHLEPLLFQDLHNLRHLALAQNKIKVLPGHIFSTTLKLKMLILEENYLFDFSQIVSSVSHLQSLTTIKLSLNKLTSLEHSNASLPRSLSNLYVRRNNLSSLGCRQSFLSHLQYLDLSFNPRLSTDAFQGVDLAQLNHLSLQATNVNIIHFLNISNISANSVDFSGTGLNNDSRLEEFCKVLGRKVDNVTNLTLKSNGIHRLSSTSLQYCPKYIEKLDLIKVFEAEHNNLKQLEFCRGQRPFKNLKYLSYRYNYILIVEDYAFHPTPNLVNLSLNINRIAWFGRNALHGLTKLKNLRLDNNLLTDLYRETFQNLLNLETLNLASNRISVIFNNTFKSLRNLKTLDLGDNKITHIEKQGLHGLASLSKLFLNDNNLKEIDTSLYYAFSDKLKVLSLESNLVRFLSRTTSSPFINLSQLTELNLGRQQPFGLTLLPRNFFRGLHSLKSLHLTNNHISHLAPDAFDDLTELDFLNLEYCCVGGVQLQSGVFKNLRNLTRLIVENMGLQNFSNKVFGNLTKLQSLQLNRNVMHSIDVDTLESLKNLKYMDIRGVPLTCNCENSLLQNWTINNPSVQVVYLLDHPCQDSTKDRFYNFPTNVCYVDLGQFLCFTTAAVIFLFTVVPIVFVKLYWTLKYSYFVFRAWFSEQWRRLRDEEENCVYDAFISYNFSDEQWVFEQLVPNLEGNGSSFKLCLHHRDFEVGRNIVDNIVSAVYSSRKTICVVSRNFLQSEWCSLEIQLASYRLFDEHRDVLLLVFLESITERQMSYYHRMRKVMLKKTYLQWPGSDCTDPAQAQKLFWSQLRRAMKANSQCETESGDSPHNRAQHSESEMSDDTQYLLP</sequence>
<evidence type="ECO:0000259" key="16">
    <source>
        <dbReference type="PROSITE" id="PS50104"/>
    </source>
</evidence>
<dbReference type="InterPro" id="IPR000157">
    <property type="entry name" value="TIR_dom"/>
</dbReference>
<dbReference type="GO" id="GO:0038023">
    <property type="term" value="F:signaling receptor activity"/>
    <property type="evidence" value="ECO:0007669"/>
    <property type="project" value="TreeGrafter"/>
</dbReference>
<evidence type="ECO:0000256" key="15">
    <source>
        <dbReference type="SAM" id="Phobius"/>
    </source>
</evidence>
<dbReference type="PROSITE" id="PS50104">
    <property type="entry name" value="TIR"/>
    <property type="match status" value="1"/>
</dbReference>
<keyword evidence="7" id="KW-0677">Repeat</keyword>
<evidence type="ECO:0000256" key="11">
    <source>
        <dbReference type="ARBA" id="ARBA00023170"/>
    </source>
</evidence>
<dbReference type="PANTHER" id="PTHR24365:SF545">
    <property type="entry name" value="TOLL-LIKE RECEPTOR 12"/>
    <property type="match status" value="1"/>
</dbReference>
<evidence type="ECO:0000256" key="14">
    <source>
        <dbReference type="SAM" id="MobiDB-lite"/>
    </source>
</evidence>
<dbReference type="InterPro" id="IPR035897">
    <property type="entry name" value="Toll_tir_struct_dom_sf"/>
</dbReference>
<dbReference type="Pfam" id="PF13855">
    <property type="entry name" value="LRR_8"/>
    <property type="match status" value="4"/>
</dbReference>
<protein>
    <submittedName>
        <fullName evidence="17">Toll-like receptor 21</fullName>
    </submittedName>
</protein>
<dbReference type="Pfam" id="PF01582">
    <property type="entry name" value="TIR"/>
    <property type="match status" value="1"/>
</dbReference>
<proteinExistence type="inferred from homology"/>
<evidence type="ECO:0000256" key="8">
    <source>
        <dbReference type="ARBA" id="ARBA00022859"/>
    </source>
</evidence>
<evidence type="ECO:0000256" key="6">
    <source>
        <dbReference type="ARBA" id="ARBA00022729"/>
    </source>
</evidence>
<keyword evidence="8" id="KW-0391">Immunity</keyword>